<gene>
    <name evidence="1" type="ORF">PHLCEN_2v840</name>
</gene>
<accession>A0A2R6S537</accession>
<dbReference type="InterPro" id="IPR000182">
    <property type="entry name" value="GNAT_dom"/>
</dbReference>
<dbReference type="GO" id="GO:0016747">
    <property type="term" value="F:acyltransferase activity, transferring groups other than amino-acyl groups"/>
    <property type="evidence" value="ECO:0007669"/>
    <property type="project" value="InterPro"/>
</dbReference>
<name>A0A2R6S537_9APHY</name>
<dbReference type="SUPFAM" id="SSF55729">
    <property type="entry name" value="Acyl-CoA N-acyltransferases (Nat)"/>
    <property type="match status" value="1"/>
</dbReference>
<dbReference type="OrthoDB" id="9975416at2759"/>
<sequence length="233" mass="25940">MFISSESQPSTVSIRRATAEDSARLSYICLATADAGVSAESLHTAGELPGLMYAEPYVHVPEGFGFVLVDSSKPSEGHEDVVGYVLGTFDTRAFERSVKETWFPPYLEKYPLSALKSEPSENTPTHLRDLTPNDKHYIRTIHNPPSASCINVGFSPAHIHIDILPAYQRQGWGRRLIGEAVNYLRGERGLDKLWLGLDVRNANAKKFYQRLGLKEMANAPDGVMGLTFEDWKD</sequence>
<dbReference type="Proteomes" id="UP000186601">
    <property type="component" value="Unassembled WGS sequence"/>
</dbReference>
<reference evidence="1 2" key="1">
    <citation type="submission" date="2018-02" db="EMBL/GenBank/DDBJ databases">
        <title>Genome sequence of the basidiomycete white-rot fungus Phlebia centrifuga.</title>
        <authorList>
            <person name="Granchi Z."/>
            <person name="Peng M."/>
            <person name="de Vries R.P."/>
            <person name="Hilden K."/>
            <person name="Makela M.R."/>
            <person name="Grigoriev I."/>
            <person name="Riley R."/>
        </authorList>
    </citation>
    <scope>NUCLEOTIDE SEQUENCE [LARGE SCALE GENOMIC DNA]</scope>
    <source>
        <strain evidence="1 2">FBCC195</strain>
    </source>
</reference>
<dbReference type="Pfam" id="PF00583">
    <property type="entry name" value="Acetyltransf_1"/>
    <property type="match status" value="1"/>
</dbReference>
<evidence type="ECO:0000313" key="2">
    <source>
        <dbReference type="Proteomes" id="UP000186601"/>
    </source>
</evidence>
<keyword evidence="2" id="KW-1185">Reference proteome</keyword>
<dbReference type="InterPro" id="IPR016181">
    <property type="entry name" value="Acyl_CoA_acyltransferase"/>
</dbReference>
<proteinExistence type="predicted"/>
<dbReference type="EMBL" id="MLYV02000057">
    <property type="protein sequence ID" value="PSS37363.1"/>
    <property type="molecule type" value="Genomic_DNA"/>
</dbReference>
<comment type="caution">
    <text evidence="1">The sequence shown here is derived from an EMBL/GenBank/DDBJ whole genome shotgun (WGS) entry which is preliminary data.</text>
</comment>
<organism evidence="1 2">
    <name type="scientific">Hermanssonia centrifuga</name>
    <dbReference type="NCBI Taxonomy" id="98765"/>
    <lineage>
        <taxon>Eukaryota</taxon>
        <taxon>Fungi</taxon>
        <taxon>Dikarya</taxon>
        <taxon>Basidiomycota</taxon>
        <taxon>Agaricomycotina</taxon>
        <taxon>Agaricomycetes</taxon>
        <taxon>Polyporales</taxon>
        <taxon>Meruliaceae</taxon>
        <taxon>Hermanssonia</taxon>
    </lineage>
</organism>
<dbReference type="STRING" id="98765.A0A2R6S537"/>
<dbReference type="AlphaFoldDB" id="A0A2R6S537"/>
<protein>
    <submittedName>
        <fullName evidence="1">Uncharacterized protein</fullName>
    </submittedName>
</protein>
<dbReference type="PANTHER" id="PTHR43617">
    <property type="entry name" value="L-AMINO ACID N-ACETYLTRANSFERASE"/>
    <property type="match status" value="1"/>
</dbReference>
<dbReference type="Gene3D" id="3.40.630.30">
    <property type="match status" value="1"/>
</dbReference>
<dbReference type="PROSITE" id="PS51186">
    <property type="entry name" value="GNAT"/>
    <property type="match status" value="1"/>
</dbReference>
<dbReference type="InterPro" id="IPR050276">
    <property type="entry name" value="MshD_Acetyltransferase"/>
</dbReference>
<evidence type="ECO:0000313" key="1">
    <source>
        <dbReference type="EMBL" id="PSS37363.1"/>
    </source>
</evidence>
<dbReference type="CDD" id="cd04301">
    <property type="entry name" value="NAT_SF"/>
    <property type="match status" value="1"/>
</dbReference>